<evidence type="ECO:0000313" key="2">
    <source>
        <dbReference type="EMBL" id="VBB45953.1"/>
    </source>
</evidence>
<dbReference type="AlphaFoldDB" id="A0A653AD04"/>
<organism evidence="2">
    <name type="scientific">Uncultured Desulfatiglans sp</name>
    <dbReference type="NCBI Taxonomy" id="1748965"/>
    <lineage>
        <taxon>Bacteria</taxon>
        <taxon>Pseudomonadati</taxon>
        <taxon>Thermodesulfobacteriota</taxon>
        <taxon>Desulfobacteria</taxon>
        <taxon>Desulfatiglandales</taxon>
        <taxon>Desulfatiglandaceae</taxon>
        <taxon>Desulfatiglans</taxon>
        <taxon>environmental samples</taxon>
    </lineage>
</organism>
<sequence length="494" mass="54724">MVGWLAALTCSAWLVFSLAGTVSAGIGDMSPKSKDIEIDFFGSLKMYPTFMDNLDFNEKDTTRDYILDENGPMSDFTIRNEIRLGWLGKGKINDRAWGFMIILEGDFNLTKENTDRGADISSPADSGMTGEDFGIEKLDVSYDFGPFAVSTGWNTQQLDINTGGLLYGDDHPYISFNGKVGPDFRWQALFLSIFDNIENMEKGRVIGPLDADSLDWRVYALKGIYQWGPLSISPFYAFSDNNKDTLYAQVHYVGAEMYGKVGRFTPRFEVVWATGDTHEDAKGRAYDINAFAAYGSVDFEVDPRFIPYAGFKWEQGDDDPTDQDIDAFNSIGDIARYTPTFGMENAFLYRLVPTLGTHLYSGNFNWLPKLLGISRTPGYGGISNSSSGDAPGLVMLGAGAKGAFGALSYKAQGMYLMFDTADGLQTLLGRPIDDEVGLEFDLLLTYNFGKHFSIGNCFTVFDPGQAVQDIWDPITGNGNDETAIINTIEFTWVW</sequence>
<evidence type="ECO:0000256" key="1">
    <source>
        <dbReference type="SAM" id="SignalP"/>
    </source>
</evidence>
<dbReference type="InterPro" id="IPR053728">
    <property type="entry name" value="Alginate_Permeability_Chnl"/>
</dbReference>
<gene>
    <name evidence="2" type="ORF">TRIP_B360046</name>
</gene>
<accession>A0A653AD04</accession>
<protein>
    <recommendedName>
        <fullName evidence="3">Alginate export domain-containing protein</fullName>
    </recommendedName>
</protein>
<dbReference type="SUPFAM" id="SSF56935">
    <property type="entry name" value="Porins"/>
    <property type="match status" value="1"/>
</dbReference>
<dbReference type="Gene3D" id="2.40.160.100">
    <property type="match status" value="1"/>
</dbReference>
<dbReference type="EMBL" id="UPXX01000030">
    <property type="protein sequence ID" value="VBB45953.1"/>
    <property type="molecule type" value="Genomic_DNA"/>
</dbReference>
<feature type="signal peptide" evidence="1">
    <location>
        <begin position="1"/>
        <end position="24"/>
    </location>
</feature>
<reference evidence="2" key="1">
    <citation type="submission" date="2018-07" db="EMBL/GenBank/DDBJ databases">
        <authorList>
            <consortium name="Genoscope - CEA"/>
            <person name="William W."/>
        </authorList>
    </citation>
    <scope>NUCLEOTIDE SEQUENCE</scope>
    <source>
        <strain evidence="2">IK1</strain>
    </source>
</reference>
<keyword evidence="1" id="KW-0732">Signal</keyword>
<name>A0A653AD04_UNCDX</name>
<proteinExistence type="predicted"/>
<evidence type="ECO:0008006" key="3">
    <source>
        <dbReference type="Google" id="ProtNLM"/>
    </source>
</evidence>
<feature type="chain" id="PRO_5024888633" description="Alginate export domain-containing protein" evidence="1">
    <location>
        <begin position="25"/>
        <end position="494"/>
    </location>
</feature>